<proteinExistence type="predicted"/>
<accession>A0AAU7DYB9</accession>
<gene>
    <name evidence="2" type="ORF">V5R04_07325</name>
</gene>
<feature type="region of interest" description="Disordered" evidence="1">
    <location>
        <begin position="156"/>
        <end position="195"/>
    </location>
</feature>
<name>A0AAU7DYB9_9MICO</name>
<evidence type="ECO:0008006" key="3">
    <source>
        <dbReference type="Google" id="ProtNLM"/>
    </source>
</evidence>
<evidence type="ECO:0000313" key="2">
    <source>
        <dbReference type="EMBL" id="XBH23014.1"/>
    </source>
</evidence>
<evidence type="ECO:0000256" key="1">
    <source>
        <dbReference type="SAM" id="MobiDB-lite"/>
    </source>
</evidence>
<dbReference type="AlphaFoldDB" id="A0AAU7DYB9"/>
<dbReference type="EMBL" id="CP146203">
    <property type="protein sequence ID" value="XBH23014.1"/>
    <property type="molecule type" value="Genomic_DNA"/>
</dbReference>
<reference evidence="2" key="1">
    <citation type="submission" date="2024-02" db="EMBL/GenBank/DDBJ databases">
        <title>Tomenella chthoni gen. nov. sp. nov., a member of the family Jonesiaceae isolated from bat guano.</title>
        <authorList>
            <person name="Miller S.L."/>
            <person name="King J."/>
            <person name="Sankaranarayanan K."/>
            <person name="Lawson P.A."/>
        </authorList>
    </citation>
    <scope>NUCLEOTIDE SEQUENCE</scope>
    <source>
        <strain evidence="2">BS-20</strain>
    </source>
</reference>
<sequence length="195" mass="20976">MRGEITNRLLDRLIEAESDKVPHIQENLAYLISSDKEVRDFAIISGLQDPRKAQALIDLYRAAPQELHGPLGVAAAAVGAFRSPGGVVAAEAILDQAKASPHGLGTGEHLRYLLSHVIETGLNPQPGLKALETADRTEDLTTADSEWQAARTSQQVTSHLPGINDPVNLNHKPTTNHIGNRPPLPPAADTHKPKL</sequence>
<organism evidence="2">
    <name type="scientific">Jonesiaceae bacterium BS-20</name>
    <dbReference type="NCBI Taxonomy" id="3120821"/>
    <lineage>
        <taxon>Bacteria</taxon>
        <taxon>Bacillati</taxon>
        <taxon>Actinomycetota</taxon>
        <taxon>Actinomycetes</taxon>
        <taxon>Micrococcales</taxon>
        <taxon>Jonesiaceae</taxon>
    </lineage>
</organism>
<protein>
    <recommendedName>
        <fullName evidence="3">HEAT repeat domain-containing protein</fullName>
    </recommendedName>
</protein>